<feature type="non-terminal residue" evidence="4">
    <location>
        <position position="161"/>
    </location>
</feature>
<feature type="compositionally biased region" description="Low complexity" evidence="2">
    <location>
        <begin position="30"/>
        <end position="44"/>
    </location>
</feature>
<sequence>APAAQPQPPRAVVKKVEVKAVPKPRPQPAKPAAVAANKQAAPAQGLPASSRWVRGAPVAFDGAGREMCGDFQRGDCQRGARCRFSHGGASSAWGGAAAPADEAAEPAEAAWTPRAARLFNIPPSQPSQGAPAEAPASGAPAPLSQAPLRGHSLPPPPADAA</sequence>
<comment type="caution">
    <text evidence="4">The sequence shown here is derived from an EMBL/GenBank/DDBJ whole genome shotgun (WGS) entry which is preliminary data.</text>
</comment>
<accession>A0ABN9VQ84</accession>
<feature type="non-terminal residue" evidence="4">
    <location>
        <position position="1"/>
    </location>
</feature>
<dbReference type="Pfam" id="PF00642">
    <property type="entry name" value="zf-CCCH"/>
    <property type="match status" value="1"/>
</dbReference>
<feature type="domain" description="C3H1-type" evidence="3">
    <location>
        <begin position="62"/>
        <end position="89"/>
    </location>
</feature>
<keyword evidence="1" id="KW-0863">Zinc-finger</keyword>
<reference evidence="4" key="1">
    <citation type="submission" date="2023-10" db="EMBL/GenBank/DDBJ databases">
        <authorList>
            <person name="Chen Y."/>
            <person name="Shah S."/>
            <person name="Dougan E. K."/>
            <person name="Thang M."/>
            <person name="Chan C."/>
        </authorList>
    </citation>
    <scope>NUCLEOTIDE SEQUENCE [LARGE SCALE GENOMIC DNA]</scope>
</reference>
<dbReference type="Proteomes" id="UP001189429">
    <property type="component" value="Unassembled WGS sequence"/>
</dbReference>
<evidence type="ECO:0000256" key="1">
    <source>
        <dbReference type="PROSITE-ProRule" id="PRU00723"/>
    </source>
</evidence>
<dbReference type="PROSITE" id="PS50103">
    <property type="entry name" value="ZF_C3H1"/>
    <property type="match status" value="1"/>
</dbReference>
<protein>
    <recommendedName>
        <fullName evidence="3">C3H1-type domain-containing protein</fullName>
    </recommendedName>
</protein>
<dbReference type="EMBL" id="CAUYUJ010017531">
    <property type="protein sequence ID" value="CAK0875587.1"/>
    <property type="molecule type" value="Genomic_DNA"/>
</dbReference>
<dbReference type="InterPro" id="IPR000571">
    <property type="entry name" value="Znf_CCCH"/>
</dbReference>
<evidence type="ECO:0000313" key="5">
    <source>
        <dbReference type="Proteomes" id="UP001189429"/>
    </source>
</evidence>
<gene>
    <name evidence="4" type="ORF">PCOR1329_LOCUS60220</name>
</gene>
<dbReference type="Gene3D" id="3.30.1370.210">
    <property type="match status" value="1"/>
</dbReference>
<keyword evidence="1" id="KW-0479">Metal-binding</keyword>
<feature type="compositionally biased region" description="Low complexity" evidence="2">
    <location>
        <begin position="126"/>
        <end position="148"/>
    </location>
</feature>
<proteinExistence type="predicted"/>
<feature type="zinc finger region" description="C3H1-type" evidence="1">
    <location>
        <begin position="62"/>
        <end position="89"/>
    </location>
</feature>
<evidence type="ECO:0000256" key="2">
    <source>
        <dbReference type="SAM" id="MobiDB-lite"/>
    </source>
</evidence>
<keyword evidence="5" id="KW-1185">Reference proteome</keyword>
<evidence type="ECO:0000259" key="3">
    <source>
        <dbReference type="PROSITE" id="PS50103"/>
    </source>
</evidence>
<feature type="compositionally biased region" description="Low complexity" evidence="2">
    <location>
        <begin position="88"/>
        <end position="117"/>
    </location>
</feature>
<keyword evidence="1" id="KW-0862">Zinc</keyword>
<feature type="region of interest" description="Disordered" evidence="2">
    <location>
        <begin position="21"/>
        <end position="49"/>
    </location>
</feature>
<name>A0ABN9VQ84_9DINO</name>
<organism evidence="4 5">
    <name type="scientific">Prorocentrum cordatum</name>
    <dbReference type="NCBI Taxonomy" id="2364126"/>
    <lineage>
        <taxon>Eukaryota</taxon>
        <taxon>Sar</taxon>
        <taxon>Alveolata</taxon>
        <taxon>Dinophyceae</taxon>
        <taxon>Prorocentrales</taxon>
        <taxon>Prorocentraceae</taxon>
        <taxon>Prorocentrum</taxon>
    </lineage>
</organism>
<feature type="region of interest" description="Disordered" evidence="2">
    <location>
        <begin position="86"/>
        <end position="161"/>
    </location>
</feature>
<evidence type="ECO:0000313" key="4">
    <source>
        <dbReference type="EMBL" id="CAK0875587.1"/>
    </source>
</evidence>